<dbReference type="GO" id="GO:0008270">
    <property type="term" value="F:zinc ion binding"/>
    <property type="evidence" value="ECO:0007669"/>
    <property type="project" value="UniProtKB-KW"/>
</dbReference>
<evidence type="ECO:0000256" key="2">
    <source>
        <dbReference type="ARBA" id="ARBA00004120"/>
    </source>
</evidence>
<evidence type="ECO:0000256" key="9">
    <source>
        <dbReference type="ARBA" id="ARBA00023212"/>
    </source>
</evidence>
<name>D8RH80_SELML</name>
<keyword evidence="7" id="KW-0862">Zinc</keyword>
<keyword evidence="4" id="KW-0963">Cytoplasm</keyword>
<keyword evidence="5" id="KW-0479">Metal-binding</keyword>
<feature type="compositionally biased region" description="Acidic residues" evidence="12">
    <location>
        <begin position="801"/>
        <end position="817"/>
    </location>
</feature>
<dbReference type="GO" id="GO:0005814">
    <property type="term" value="C:centriole"/>
    <property type="evidence" value="ECO:0007669"/>
    <property type="project" value="UniProtKB-SubCell"/>
</dbReference>
<feature type="region of interest" description="Disordered" evidence="12">
    <location>
        <begin position="658"/>
        <end position="740"/>
    </location>
</feature>
<feature type="compositionally biased region" description="Low complexity" evidence="12">
    <location>
        <begin position="689"/>
        <end position="711"/>
    </location>
</feature>
<keyword evidence="6" id="KW-0863">Zinc-finger</keyword>
<dbReference type="eggNOG" id="ENOG502QRAI">
    <property type="taxonomic scope" value="Eukaryota"/>
</dbReference>
<dbReference type="EMBL" id="GL377579">
    <property type="protein sequence ID" value="EFJ28484.1"/>
    <property type="molecule type" value="Genomic_DNA"/>
</dbReference>
<dbReference type="OMA" id="ADYQEVF"/>
<dbReference type="HOGENOM" id="CLU_322733_0_0_1"/>
<evidence type="ECO:0000256" key="4">
    <source>
        <dbReference type="ARBA" id="ARBA00022490"/>
    </source>
</evidence>
<dbReference type="GO" id="GO:0005737">
    <property type="term" value="C:cytoplasm"/>
    <property type="evidence" value="ECO:0000318"/>
    <property type="project" value="GO_Central"/>
</dbReference>
<dbReference type="PANTHER" id="PTHR21502">
    <property type="entry name" value="ZINC FINGER PROTEIN DZIP1"/>
    <property type="match status" value="1"/>
</dbReference>
<reference evidence="14 15" key="1">
    <citation type="journal article" date="2011" name="Science">
        <title>The Selaginella genome identifies genetic changes associated with the evolution of vascular plants.</title>
        <authorList>
            <person name="Banks J.A."/>
            <person name="Nishiyama T."/>
            <person name="Hasebe M."/>
            <person name="Bowman J.L."/>
            <person name="Gribskov M."/>
            <person name="dePamphilis C."/>
            <person name="Albert V.A."/>
            <person name="Aono N."/>
            <person name="Aoyama T."/>
            <person name="Ambrose B.A."/>
            <person name="Ashton N.W."/>
            <person name="Axtell M.J."/>
            <person name="Barker E."/>
            <person name="Barker M.S."/>
            <person name="Bennetzen J.L."/>
            <person name="Bonawitz N.D."/>
            <person name="Chapple C."/>
            <person name="Cheng C."/>
            <person name="Correa L.G."/>
            <person name="Dacre M."/>
            <person name="DeBarry J."/>
            <person name="Dreyer I."/>
            <person name="Elias M."/>
            <person name="Engstrom E.M."/>
            <person name="Estelle M."/>
            <person name="Feng L."/>
            <person name="Finet C."/>
            <person name="Floyd S.K."/>
            <person name="Frommer W.B."/>
            <person name="Fujita T."/>
            <person name="Gramzow L."/>
            <person name="Gutensohn M."/>
            <person name="Harholt J."/>
            <person name="Hattori M."/>
            <person name="Heyl A."/>
            <person name="Hirai T."/>
            <person name="Hiwatashi Y."/>
            <person name="Ishikawa M."/>
            <person name="Iwata M."/>
            <person name="Karol K.G."/>
            <person name="Koehler B."/>
            <person name="Kolukisaoglu U."/>
            <person name="Kubo M."/>
            <person name="Kurata T."/>
            <person name="Lalonde S."/>
            <person name="Li K."/>
            <person name="Li Y."/>
            <person name="Litt A."/>
            <person name="Lyons E."/>
            <person name="Manning G."/>
            <person name="Maruyama T."/>
            <person name="Michael T.P."/>
            <person name="Mikami K."/>
            <person name="Miyazaki S."/>
            <person name="Morinaga S."/>
            <person name="Murata T."/>
            <person name="Mueller-Roeber B."/>
            <person name="Nelson D.R."/>
            <person name="Obara M."/>
            <person name="Oguri Y."/>
            <person name="Olmstead R.G."/>
            <person name="Onodera N."/>
            <person name="Petersen B.L."/>
            <person name="Pils B."/>
            <person name="Prigge M."/>
            <person name="Rensing S.A."/>
            <person name="Riano-Pachon D.M."/>
            <person name="Roberts A.W."/>
            <person name="Sato Y."/>
            <person name="Scheller H.V."/>
            <person name="Schulz B."/>
            <person name="Schulz C."/>
            <person name="Shakirov E.V."/>
            <person name="Shibagaki N."/>
            <person name="Shinohara N."/>
            <person name="Shippen D.E."/>
            <person name="Soerensen I."/>
            <person name="Sotooka R."/>
            <person name="Sugimoto N."/>
            <person name="Sugita M."/>
            <person name="Sumikawa N."/>
            <person name="Tanurdzic M."/>
            <person name="Theissen G."/>
            <person name="Ulvskov P."/>
            <person name="Wakazuki S."/>
            <person name="Weng J.K."/>
            <person name="Willats W.W."/>
            <person name="Wipf D."/>
            <person name="Wolf P.G."/>
            <person name="Yang L."/>
            <person name="Zimmer A.D."/>
            <person name="Zhu Q."/>
            <person name="Mitros T."/>
            <person name="Hellsten U."/>
            <person name="Loque D."/>
            <person name="Otillar R."/>
            <person name="Salamov A."/>
            <person name="Schmutz J."/>
            <person name="Shapiro H."/>
            <person name="Lindquist E."/>
            <person name="Lucas S."/>
            <person name="Rokhsar D."/>
            <person name="Grigoriev I.V."/>
        </authorList>
    </citation>
    <scope>NUCLEOTIDE SEQUENCE [LARGE SCALE GENOMIC DNA]</scope>
</reference>
<dbReference type="KEGG" id="smo:SELMODRAFT_411307"/>
<organism evidence="15">
    <name type="scientific">Selaginella moellendorffii</name>
    <name type="common">Spikemoss</name>
    <dbReference type="NCBI Taxonomy" id="88036"/>
    <lineage>
        <taxon>Eukaryota</taxon>
        <taxon>Viridiplantae</taxon>
        <taxon>Streptophyta</taxon>
        <taxon>Embryophyta</taxon>
        <taxon>Tracheophyta</taxon>
        <taxon>Lycopodiopsida</taxon>
        <taxon>Selaginellales</taxon>
        <taxon>Selaginellaceae</taxon>
        <taxon>Selaginella</taxon>
    </lineage>
</organism>
<feature type="region of interest" description="Disordered" evidence="12">
    <location>
        <begin position="1"/>
        <end position="57"/>
    </location>
</feature>
<keyword evidence="10" id="KW-0966">Cell projection</keyword>
<gene>
    <name evidence="14" type="ORF">SELMODRAFT_411307</name>
</gene>
<evidence type="ECO:0000256" key="3">
    <source>
        <dbReference type="ARBA" id="ARBA00009131"/>
    </source>
</evidence>
<feature type="compositionally biased region" description="Low complexity" evidence="12">
    <location>
        <begin position="849"/>
        <end position="867"/>
    </location>
</feature>
<sequence>MADAIRGEEDPKLLDSRGGRRDHSADRQKKQRRVDASSSRDDGEATESSESYSDDDERYVRSSNRSWKKRFGPAKKRFIDADYQEVFRAPPFCFQKRIARIDWRTLHAIEVDGLIQEIDIGKLETVLDTIAFGDIQGEDTRNFTEQNFIKLFRLAQLMIEYLLHVQTVLADQKSQLIGAVSGARRKGEKLRLRCLWQHDALKQSQKDLKHARKTLKTYEGLLRSNGKQAAVQQQVHHCPCCEKIFESSYYLDLHVSRRHPRPTDRSERADVRSERVSEERAPVCHPPVARSVEKSAAQVRAETEAVLQREFERQHGGVSHHDDSRSGGAQVSSLHRTLHDSGSEFDEADYQLGLPYSQSHATPRLQRRDDYEVLEDAGNRLSDLERKFEGVEHQIHHLNKENIKLRTELDAAYRELSALRSGKRQRMGDSPQVLKLELEKKEKQLIKYMKKNEGKSSGIEDFTVQEHARNAKSLSDWVSDTDDRYSDLTMGITEEFRDLEPPEDARLVIKSRHSDESGRSSAASRRKQLVDVDDGTPVSDKERWVQEHQYAPIPEKPYALSKFPHGSSTVSTMHGRMAAQFEQKLNAELKKFGISANSKGISDEMLKAALSTLERQRRTRYCDAPPDDRRIMEYERSTIQWHIERAVRTRDTDRLESIFEEESEPEDVASVVSDDEISEREELEERASSRPSPSYGKPSPSYGRRTPSPRSYGRRSRSPSPPQPPKSRGGGPSSGFTEQFVSKAFSWRADDESESHTFRVTGEVVAQRVKSPGGGGDVPHRIVISPVASPVSVSRGPAPIFEDEQVEEDLGLGDWDSDDGKNTSSPSPRSPEVARQVMRDIQSRVESPSSSKATAKQKGKQAAAGSTNKSKQHASSSNASDDIKMLDELDAEINDIIR</sequence>
<comment type="subcellular location">
    <subcellularLocation>
        <location evidence="2">Cytoplasm</location>
        <location evidence="2">Cytoskeleton</location>
        <location evidence="2">Cilium basal body</location>
    </subcellularLocation>
    <subcellularLocation>
        <location evidence="1">Cytoplasm</location>
        <location evidence="1">Cytoskeleton</location>
        <location evidence="1">Microtubule organizing center</location>
        <location evidence="1">Centrosome</location>
        <location evidence="1">Centriole</location>
    </subcellularLocation>
</comment>
<proteinExistence type="inferred from homology"/>
<evidence type="ECO:0000256" key="10">
    <source>
        <dbReference type="ARBA" id="ARBA00023273"/>
    </source>
</evidence>
<dbReference type="PANTHER" id="PTHR21502:SF3">
    <property type="entry name" value="CILIUM ASSEMBLY PROTEIN DZIP1L"/>
    <property type="match status" value="1"/>
</dbReference>
<keyword evidence="8 11" id="KW-0175">Coiled coil</keyword>
<evidence type="ECO:0000256" key="11">
    <source>
        <dbReference type="SAM" id="Coils"/>
    </source>
</evidence>
<dbReference type="PROSITE" id="PS00028">
    <property type="entry name" value="ZINC_FINGER_C2H2_1"/>
    <property type="match status" value="1"/>
</dbReference>
<feature type="region of interest" description="Disordered" evidence="12">
    <location>
        <begin position="769"/>
        <end position="898"/>
    </location>
</feature>
<dbReference type="Pfam" id="PF13815">
    <property type="entry name" value="Dzip-like_N"/>
    <property type="match status" value="1"/>
</dbReference>
<accession>D8RH80</accession>
<feature type="coiled-coil region" evidence="11">
    <location>
        <begin position="374"/>
        <end position="415"/>
    </location>
</feature>
<feature type="compositionally biased region" description="Acidic residues" evidence="12">
    <location>
        <begin position="888"/>
        <end position="898"/>
    </location>
</feature>
<evidence type="ECO:0000256" key="1">
    <source>
        <dbReference type="ARBA" id="ARBA00004114"/>
    </source>
</evidence>
<comment type="similarity">
    <text evidence="3">Belongs to the DZIP C2H2-type zinc-finger protein family.</text>
</comment>
<feature type="domain" description="C2H2-type" evidence="13">
    <location>
        <begin position="238"/>
        <end position="259"/>
    </location>
</feature>
<feature type="compositionally biased region" description="Basic and acidic residues" evidence="12">
    <location>
        <begin position="261"/>
        <end position="282"/>
    </location>
</feature>
<feature type="region of interest" description="Disordered" evidence="12">
    <location>
        <begin position="312"/>
        <end position="335"/>
    </location>
</feature>
<feature type="compositionally biased region" description="Low complexity" evidence="12">
    <location>
        <begin position="781"/>
        <end position="799"/>
    </location>
</feature>
<evidence type="ECO:0000313" key="14">
    <source>
        <dbReference type="EMBL" id="EFJ28484.1"/>
    </source>
</evidence>
<dbReference type="AlphaFoldDB" id="D8RH80"/>
<protein>
    <recommendedName>
        <fullName evidence="13">C2H2-type domain-containing protein</fullName>
    </recommendedName>
</protein>
<evidence type="ECO:0000256" key="8">
    <source>
        <dbReference type="ARBA" id="ARBA00023054"/>
    </source>
</evidence>
<evidence type="ECO:0000256" key="6">
    <source>
        <dbReference type="ARBA" id="ARBA00022771"/>
    </source>
</evidence>
<feature type="region of interest" description="Disordered" evidence="12">
    <location>
        <begin position="257"/>
        <end position="282"/>
    </location>
</feature>
<dbReference type="InterPro" id="IPR051241">
    <property type="entry name" value="DZIP_RILPL"/>
</dbReference>
<dbReference type="InParanoid" id="D8RH80"/>
<keyword evidence="15" id="KW-1185">Reference proteome</keyword>
<dbReference type="Gramene" id="EFJ28484">
    <property type="protein sequence ID" value="EFJ28484"/>
    <property type="gene ID" value="SELMODRAFT_411307"/>
</dbReference>
<evidence type="ECO:0000313" key="15">
    <source>
        <dbReference type="Proteomes" id="UP000001514"/>
    </source>
</evidence>
<feature type="region of interest" description="Disordered" evidence="12">
    <location>
        <begin position="510"/>
        <end position="537"/>
    </location>
</feature>
<evidence type="ECO:0000259" key="13">
    <source>
        <dbReference type="PROSITE" id="PS00028"/>
    </source>
</evidence>
<dbReference type="InterPro" id="IPR032714">
    <property type="entry name" value="DZIP1_N"/>
</dbReference>
<evidence type="ECO:0000256" key="5">
    <source>
        <dbReference type="ARBA" id="ARBA00022723"/>
    </source>
</evidence>
<evidence type="ECO:0000256" key="12">
    <source>
        <dbReference type="SAM" id="MobiDB-lite"/>
    </source>
</evidence>
<dbReference type="Proteomes" id="UP000001514">
    <property type="component" value="Unassembled WGS sequence"/>
</dbReference>
<feature type="compositionally biased region" description="Basic and acidic residues" evidence="12">
    <location>
        <begin position="1"/>
        <end position="43"/>
    </location>
</feature>
<dbReference type="InterPro" id="IPR058883">
    <property type="entry name" value="DZIP1_dom"/>
</dbReference>
<keyword evidence="9" id="KW-0206">Cytoskeleton</keyword>
<dbReference type="Pfam" id="PF25977">
    <property type="entry name" value="DZIP1"/>
    <property type="match status" value="1"/>
</dbReference>
<feature type="compositionally biased region" description="Acidic residues" evidence="12">
    <location>
        <begin position="44"/>
        <end position="57"/>
    </location>
</feature>
<dbReference type="InterPro" id="IPR013087">
    <property type="entry name" value="Znf_C2H2_type"/>
</dbReference>
<feature type="compositionally biased region" description="Basic and acidic residues" evidence="12">
    <location>
        <begin position="312"/>
        <end position="325"/>
    </location>
</feature>
<evidence type="ECO:0000256" key="7">
    <source>
        <dbReference type="ARBA" id="ARBA00022833"/>
    </source>
</evidence>
<feature type="compositionally biased region" description="Acidic residues" evidence="12">
    <location>
        <begin position="658"/>
        <end position="682"/>
    </location>
</feature>